<dbReference type="InterPro" id="IPR051045">
    <property type="entry name" value="TonB-dependent_transducer"/>
</dbReference>
<keyword evidence="8 11" id="KW-1133">Transmembrane helix</keyword>
<evidence type="ECO:0000313" key="14">
    <source>
        <dbReference type="Proteomes" id="UP000218272"/>
    </source>
</evidence>
<evidence type="ECO:0000256" key="2">
    <source>
        <dbReference type="ARBA" id="ARBA00006555"/>
    </source>
</evidence>
<dbReference type="InterPro" id="IPR037682">
    <property type="entry name" value="TonB_C"/>
</dbReference>
<dbReference type="GO" id="GO:0031992">
    <property type="term" value="F:energy transducer activity"/>
    <property type="evidence" value="ECO:0007669"/>
    <property type="project" value="TreeGrafter"/>
</dbReference>
<evidence type="ECO:0000256" key="10">
    <source>
        <dbReference type="SAM" id="MobiDB-lite"/>
    </source>
</evidence>
<dbReference type="Gene3D" id="3.30.1150.10">
    <property type="match status" value="1"/>
</dbReference>
<accession>A0A1E1F492</accession>
<keyword evidence="6 11" id="KW-0812">Transmembrane</keyword>
<sequence>MHPVEDTATSLERYSYQADHGTRLAGLAGTVGVYALMLAGYFLTIGYVTPVEAPPPALSVFDVNPPTSPPETPPEDKEAPEPVKEKKVQPNEHSEVQISPVTVPIPVIAPKHADSGPKEPETAAPKTALAPPAPEASSNAPDTWEGRVLSALNKVRRYPRMAMARRQQGIPYVRIVIDREGKVLSSRLERSSGFSDLDREAVALPKRASPLPKPPADKPGDTLELVVPVEFFLR</sequence>
<evidence type="ECO:0000256" key="9">
    <source>
        <dbReference type="ARBA" id="ARBA00023136"/>
    </source>
</evidence>
<dbReference type="NCBIfam" id="TIGR01352">
    <property type="entry name" value="tonB_Cterm"/>
    <property type="match status" value="1"/>
</dbReference>
<evidence type="ECO:0000256" key="5">
    <source>
        <dbReference type="ARBA" id="ARBA00022519"/>
    </source>
</evidence>
<comment type="similarity">
    <text evidence="2">Belongs to the TonB family.</text>
</comment>
<feature type="compositionally biased region" description="Basic and acidic residues" evidence="10">
    <location>
        <begin position="74"/>
        <end position="95"/>
    </location>
</feature>
<dbReference type="GO" id="GO:0055085">
    <property type="term" value="P:transmembrane transport"/>
    <property type="evidence" value="ECO:0007669"/>
    <property type="project" value="InterPro"/>
</dbReference>
<feature type="compositionally biased region" description="Low complexity" evidence="10">
    <location>
        <begin position="122"/>
        <end position="141"/>
    </location>
</feature>
<feature type="region of interest" description="Disordered" evidence="10">
    <location>
        <begin position="59"/>
        <end position="142"/>
    </location>
</feature>
<gene>
    <name evidence="13" type="ORF">SCLO_1023040</name>
</gene>
<keyword evidence="9 11" id="KW-0472">Membrane</keyword>
<feature type="compositionally biased region" description="Basic and acidic residues" evidence="10">
    <location>
        <begin position="111"/>
        <end position="121"/>
    </location>
</feature>
<dbReference type="SUPFAM" id="SSF74653">
    <property type="entry name" value="TolA/TonB C-terminal domain"/>
    <property type="match status" value="1"/>
</dbReference>
<dbReference type="KEGG" id="sclo:SCLO_1023040"/>
<keyword evidence="14" id="KW-1185">Reference proteome</keyword>
<dbReference type="Proteomes" id="UP000218272">
    <property type="component" value="Chromosome SCLO_1"/>
</dbReference>
<proteinExistence type="inferred from homology"/>
<keyword evidence="3" id="KW-0813">Transport</keyword>
<evidence type="ECO:0000256" key="7">
    <source>
        <dbReference type="ARBA" id="ARBA00022927"/>
    </source>
</evidence>
<evidence type="ECO:0000256" key="1">
    <source>
        <dbReference type="ARBA" id="ARBA00004383"/>
    </source>
</evidence>
<dbReference type="InterPro" id="IPR006260">
    <property type="entry name" value="TonB/TolA_C"/>
</dbReference>
<keyword evidence="4" id="KW-1003">Cell membrane</keyword>
<keyword evidence="5" id="KW-0997">Cell inner membrane</keyword>
<dbReference type="GO" id="GO:0015031">
    <property type="term" value="P:protein transport"/>
    <property type="evidence" value="ECO:0007669"/>
    <property type="project" value="UniProtKB-KW"/>
</dbReference>
<feature type="transmembrane region" description="Helical" evidence="11">
    <location>
        <begin position="24"/>
        <end position="48"/>
    </location>
</feature>
<evidence type="ECO:0000256" key="11">
    <source>
        <dbReference type="SAM" id="Phobius"/>
    </source>
</evidence>
<dbReference type="Pfam" id="PF03544">
    <property type="entry name" value="TonB_C"/>
    <property type="match status" value="1"/>
</dbReference>
<evidence type="ECO:0000313" key="13">
    <source>
        <dbReference type="EMBL" id="BAV65344.1"/>
    </source>
</evidence>
<reference evidence="13 14" key="1">
    <citation type="submission" date="2016-10" db="EMBL/GenBank/DDBJ databases">
        <title>Complete Genome Sequence of the Nonylphenol-Degrading Bacterium Sphingobium cloacae JCM 10874T.</title>
        <authorList>
            <person name="Ootsuka M."/>
            <person name="Nishizawa T."/>
            <person name="Ohta H."/>
        </authorList>
    </citation>
    <scope>NUCLEOTIDE SEQUENCE [LARGE SCALE GENOMIC DNA]</scope>
    <source>
        <strain evidence="13 14">JCM 10874</strain>
    </source>
</reference>
<evidence type="ECO:0000256" key="3">
    <source>
        <dbReference type="ARBA" id="ARBA00022448"/>
    </source>
</evidence>
<dbReference type="EMBL" id="AP017655">
    <property type="protein sequence ID" value="BAV65344.1"/>
    <property type="molecule type" value="Genomic_DNA"/>
</dbReference>
<dbReference type="PANTHER" id="PTHR33446:SF2">
    <property type="entry name" value="PROTEIN TONB"/>
    <property type="match status" value="1"/>
</dbReference>
<dbReference type="PANTHER" id="PTHR33446">
    <property type="entry name" value="PROTEIN TONB-RELATED"/>
    <property type="match status" value="1"/>
</dbReference>
<dbReference type="PROSITE" id="PS52015">
    <property type="entry name" value="TONB_CTD"/>
    <property type="match status" value="1"/>
</dbReference>
<keyword evidence="7" id="KW-0653">Protein transport</keyword>
<feature type="domain" description="TonB C-terminal" evidence="12">
    <location>
        <begin position="143"/>
        <end position="234"/>
    </location>
</feature>
<dbReference type="AlphaFoldDB" id="A0A1E1F492"/>
<evidence type="ECO:0000256" key="6">
    <source>
        <dbReference type="ARBA" id="ARBA00022692"/>
    </source>
</evidence>
<evidence type="ECO:0000256" key="4">
    <source>
        <dbReference type="ARBA" id="ARBA00022475"/>
    </source>
</evidence>
<protein>
    <submittedName>
        <fullName evidence="13">TonB family protein</fullName>
    </submittedName>
</protein>
<evidence type="ECO:0000259" key="12">
    <source>
        <dbReference type="PROSITE" id="PS52015"/>
    </source>
</evidence>
<dbReference type="OrthoDB" id="8481221at2"/>
<organism evidence="13 14">
    <name type="scientific">Sphingobium cloacae</name>
    <dbReference type="NCBI Taxonomy" id="120107"/>
    <lineage>
        <taxon>Bacteria</taxon>
        <taxon>Pseudomonadati</taxon>
        <taxon>Pseudomonadota</taxon>
        <taxon>Alphaproteobacteria</taxon>
        <taxon>Sphingomonadales</taxon>
        <taxon>Sphingomonadaceae</taxon>
        <taxon>Sphingobium</taxon>
    </lineage>
</organism>
<evidence type="ECO:0000256" key="8">
    <source>
        <dbReference type="ARBA" id="ARBA00022989"/>
    </source>
</evidence>
<dbReference type="GO" id="GO:0098797">
    <property type="term" value="C:plasma membrane protein complex"/>
    <property type="evidence" value="ECO:0007669"/>
    <property type="project" value="TreeGrafter"/>
</dbReference>
<comment type="subcellular location">
    <subcellularLocation>
        <location evidence="1">Cell inner membrane</location>
        <topology evidence="1">Single-pass membrane protein</topology>
        <orientation evidence="1">Periplasmic side</orientation>
    </subcellularLocation>
</comment>
<name>A0A1E1F492_9SPHN</name>